<evidence type="ECO:0000256" key="2">
    <source>
        <dbReference type="ARBA" id="ARBA00005297"/>
    </source>
</evidence>
<sequence>METVFTDRATPHIHSTHPSWVLACERTQLLTLLQQAATRAQQQQQNIFTALTLPVESRDALHIFSALQVLELGERFFWEKPASNEALVGVGAVLTIVADDADRFDVAARALSTFQDTCLVATTVPMKRVPAPALFGGFAFDPQRPGTQLWQGFPAGLLTLPQLLYRLDDDQASLSIHACIRPQMTEEDLEQQVTETLALLQRLSAIVEHFPFQRLQELSTQTTLMPKHEVLPAQQWISIVAQAVEQMRQGAYRKIVLARAVEVLHPEGFFDVETTLYRLRQSYPDTFVFALQRGKHYFVGATPERLVSAQEGRMRTMALAGSAPRGHTLAEDEYISQQQLYGNKTRQEHQFVIDLIRESLSELCNQIEIGEQPHVRKLKNIQHLETSIEGRLKPGHNLLEAVARLHPTPAVGGLPREIALKEIRDHEELDRGWYASPLGWIDTRGNGEFAVALRSALLTGAKATLFAGNGIVASSDPEAEYTETNWKLPVMLRSLGDEE</sequence>
<evidence type="ECO:0000256" key="4">
    <source>
        <dbReference type="ARBA" id="ARBA00023235"/>
    </source>
</evidence>
<gene>
    <name evidence="7" type="ORF">KSB_09590</name>
</gene>
<comment type="caution">
    <text evidence="7">The sequence shown here is derived from an EMBL/GenBank/DDBJ whole genome shotgun (WGS) entry which is preliminary data.</text>
</comment>
<evidence type="ECO:0000313" key="7">
    <source>
        <dbReference type="EMBL" id="GHO52484.1"/>
    </source>
</evidence>
<comment type="catalytic activity">
    <reaction evidence="1">
        <text>chorismate = isochorismate</text>
        <dbReference type="Rhea" id="RHEA:18985"/>
        <dbReference type="ChEBI" id="CHEBI:29748"/>
        <dbReference type="ChEBI" id="CHEBI:29780"/>
        <dbReference type="EC" id="5.4.4.2"/>
    </reaction>
</comment>
<feature type="domain" description="Chorismate-utilising enzyme C-terminal" evidence="6">
    <location>
        <begin position="234"/>
        <end position="487"/>
    </location>
</feature>
<keyword evidence="4" id="KW-0413">Isomerase</keyword>
<evidence type="ECO:0000256" key="3">
    <source>
        <dbReference type="ARBA" id="ARBA00012824"/>
    </source>
</evidence>
<dbReference type="Proteomes" id="UP000654345">
    <property type="component" value="Unassembled WGS sequence"/>
</dbReference>
<dbReference type="EC" id="5.4.4.2" evidence="3"/>
<dbReference type="SUPFAM" id="SSF56322">
    <property type="entry name" value="ADC synthase"/>
    <property type="match status" value="1"/>
</dbReference>
<dbReference type="PANTHER" id="PTHR42839">
    <property type="entry name" value="ISOCHORISMATE SYNTHASE ENTC"/>
    <property type="match status" value="1"/>
</dbReference>
<dbReference type="EMBL" id="BNJG01000001">
    <property type="protein sequence ID" value="GHO52484.1"/>
    <property type="molecule type" value="Genomic_DNA"/>
</dbReference>
<evidence type="ECO:0000256" key="1">
    <source>
        <dbReference type="ARBA" id="ARBA00000799"/>
    </source>
</evidence>
<evidence type="ECO:0000313" key="8">
    <source>
        <dbReference type="Proteomes" id="UP000654345"/>
    </source>
</evidence>
<dbReference type="InterPro" id="IPR005801">
    <property type="entry name" value="ADC_synthase"/>
</dbReference>
<dbReference type="Gene3D" id="3.60.120.10">
    <property type="entry name" value="Anthranilate synthase"/>
    <property type="match status" value="1"/>
</dbReference>
<dbReference type="RefSeq" id="WP_201369391.1">
    <property type="nucleotide sequence ID" value="NZ_BNJG01000001.1"/>
</dbReference>
<evidence type="ECO:0000256" key="5">
    <source>
        <dbReference type="ARBA" id="ARBA00041564"/>
    </source>
</evidence>
<dbReference type="Pfam" id="PF00425">
    <property type="entry name" value="Chorismate_bind"/>
    <property type="match status" value="1"/>
</dbReference>
<reference evidence="7 8" key="1">
    <citation type="journal article" date="2021" name="Int. J. Syst. Evol. Microbiol.">
        <title>Reticulibacter mediterranei gen. nov., sp. nov., within the new family Reticulibacteraceae fam. nov., and Ktedonospora formicarum gen. nov., sp. nov., Ktedonobacter robiniae sp. nov., Dictyobacter formicarum sp. nov. and Dictyobacter arantiisoli sp. nov., belonging to the class Ktedonobacteria.</title>
        <authorList>
            <person name="Yabe S."/>
            <person name="Zheng Y."/>
            <person name="Wang C.M."/>
            <person name="Sakai Y."/>
            <person name="Abe K."/>
            <person name="Yokota A."/>
            <person name="Donadio S."/>
            <person name="Cavaletti L."/>
            <person name="Monciardini P."/>
        </authorList>
    </citation>
    <scope>NUCLEOTIDE SEQUENCE [LARGE SCALE GENOMIC DNA]</scope>
    <source>
        <strain evidence="7 8">SOSP1-30</strain>
    </source>
</reference>
<dbReference type="InterPro" id="IPR004561">
    <property type="entry name" value="IsoChor_synthase"/>
</dbReference>
<dbReference type="PANTHER" id="PTHR42839:SF2">
    <property type="entry name" value="ISOCHORISMATE SYNTHASE ENTC"/>
    <property type="match status" value="1"/>
</dbReference>
<protein>
    <recommendedName>
        <fullName evidence="3">isochorismate synthase</fullName>
        <ecNumber evidence="3">5.4.4.2</ecNumber>
    </recommendedName>
    <alternativeName>
        <fullName evidence="5">Isochorismate mutase</fullName>
    </alternativeName>
</protein>
<keyword evidence="8" id="KW-1185">Reference proteome</keyword>
<evidence type="ECO:0000259" key="6">
    <source>
        <dbReference type="Pfam" id="PF00425"/>
    </source>
</evidence>
<proteinExistence type="inferred from homology"/>
<dbReference type="InterPro" id="IPR015890">
    <property type="entry name" value="Chorismate_C"/>
</dbReference>
<dbReference type="NCBIfam" id="TIGR00543">
    <property type="entry name" value="isochor_syn"/>
    <property type="match status" value="1"/>
</dbReference>
<organism evidence="7 8">
    <name type="scientific">Ktedonobacter robiniae</name>
    <dbReference type="NCBI Taxonomy" id="2778365"/>
    <lineage>
        <taxon>Bacteria</taxon>
        <taxon>Bacillati</taxon>
        <taxon>Chloroflexota</taxon>
        <taxon>Ktedonobacteria</taxon>
        <taxon>Ktedonobacterales</taxon>
        <taxon>Ktedonobacteraceae</taxon>
        <taxon>Ktedonobacter</taxon>
    </lineage>
</organism>
<name>A0ABQ3UID3_9CHLR</name>
<accession>A0ABQ3UID3</accession>
<comment type="similarity">
    <text evidence="2">Belongs to the isochorismate synthase family.</text>
</comment>